<dbReference type="InterPro" id="IPR005174">
    <property type="entry name" value="KIB1-4_b-propeller"/>
</dbReference>
<dbReference type="FunCoup" id="I1HM05">
    <property type="interactions" value="201"/>
</dbReference>
<reference evidence="3" key="3">
    <citation type="submission" date="2018-08" db="UniProtKB">
        <authorList>
            <consortium name="EnsemblPlants"/>
        </authorList>
    </citation>
    <scope>IDENTIFICATION</scope>
    <source>
        <strain evidence="3">cv. Bd21</strain>
    </source>
</reference>
<evidence type="ECO:0000259" key="1">
    <source>
        <dbReference type="Pfam" id="PF03478"/>
    </source>
</evidence>
<name>I1HM05_BRADI</name>
<dbReference type="Proteomes" id="UP000008810">
    <property type="component" value="Chromosome 2"/>
</dbReference>
<accession>I1HM05</accession>
<evidence type="ECO:0000313" key="2">
    <source>
        <dbReference type="EMBL" id="KQK07583.1"/>
    </source>
</evidence>
<dbReference type="PANTHER" id="PTHR33127">
    <property type="entry name" value="TRANSMEMBRANE PROTEIN"/>
    <property type="match status" value="1"/>
</dbReference>
<evidence type="ECO:0000313" key="3">
    <source>
        <dbReference type="EnsemblPlants" id="KQK07583"/>
    </source>
</evidence>
<dbReference type="eggNOG" id="ENOG502QS9M">
    <property type="taxonomic scope" value="Eukaryota"/>
</dbReference>
<protein>
    <recommendedName>
        <fullName evidence="1">KIB1-4 beta-propeller domain-containing protein</fullName>
    </recommendedName>
</protein>
<evidence type="ECO:0000313" key="4">
    <source>
        <dbReference type="Proteomes" id="UP000008810"/>
    </source>
</evidence>
<dbReference type="EMBL" id="CM000881">
    <property type="protein sequence ID" value="KQK07583.1"/>
    <property type="molecule type" value="Genomic_DNA"/>
</dbReference>
<dbReference type="OrthoDB" id="689785at2759"/>
<reference evidence="2 3" key="1">
    <citation type="journal article" date="2010" name="Nature">
        <title>Genome sequencing and analysis of the model grass Brachypodium distachyon.</title>
        <authorList>
            <consortium name="International Brachypodium Initiative"/>
        </authorList>
    </citation>
    <scope>NUCLEOTIDE SEQUENCE [LARGE SCALE GENOMIC DNA]</scope>
    <source>
        <strain evidence="2 3">Bd21</strain>
    </source>
</reference>
<dbReference type="HOGENOM" id="CLU_1423338_0_0_1"/>
<dbReference type="AlphaFoldDB" id="I1HM05"/>
<gene>
    <name evidence="2" type="ORF">BRADI_2g36390v3</name>
</gene>
<organism evidence="3">
    <name type="scientific">Brachypodium distachyon</name>
    <name type="common">Purple false brome</name>
    <name type="synonym">Trachynia distachya</name>
    <dbReference type="NCBI Taxonomy" id="15368"/>
    <lineage>
        <taxon>Eukaryota</taxon>
        <taxon>Viridiplantae</taxon>
        <taxon>Streptophyta</taxon>
        <taxon>Embryophyta</taxon>
        <taxon>Tracheophyta</taxon>
        <taxon>Spermatophyta</taxon>
        <taxon>Magnoliopsida</taxon>
        <taxon>Liliopsida</taxon>
        <taxon>Poales</taxon>
        <taxon>Poaceae</taxon>
        <taxon>BOP clade</taxon>
        <taxon>Pooideae</taxon>
        <taxon>Stipodae</taxon>
        <taxon>Brachypodieae</taxon>
        <taxon>Brachypodium</taxon>
    </lineage>
</organism>
<dbReference type="OMA" id="HIANSLW"/>
<reference evidence="2" key="2">
    <citation type="submission" date="2017-06" db="EMBL/GenBank/DDBJ databases">
        <title>WGS assembly of Brachypodium distachyon.</title>
        <authorList>
            <consortium name="The International Brachypodium Initiative"/>
            <person name="Lucas S."/>
            <person name="Harmon-Smith M."/>
            <person name="Lail K."/>
            <person name="Tice H."/>
            <person name="Grimwood J."/>
            <person name="Bruce D."/>
            <person name="Barry K."/>
            <person name="Shu S."/>
            <person name="Lindquist E."/>
            <person name="Wang M."/>
            <person name="Pitluck S."/>
            <person name="Vogel J.P."/>
            <person name="Garvin D.F."/>
            <person name="Mockler T.C."/>
            <person name="Schmutz J."/>
            <person name="Rokhsar D."/>
            <person name="Bevan M.W."/>
        </authorList>
    </citation>
    <scope>NUCLEOTIDE SEQUENCE</scope>
    <source>
        <strain evidence="2">Bd21</strain>
    </source>
</reference>
<dbReference type="EnsemblPlants" id="KQK07583">
    <property type="protein sequence ID" value="KQK07583"/>
    <property type="gene ID" value="BRADI_2g36390v3"/>
</dbReference>
<keyword evidence="4" id="KW-1185">Reference proteome</keyword>
<dbReference type="InParanoid" id="I1HM05"/>
<dbReference type="Pfam" id="PF03478">
    <property type="entry name" value="Beta-prop_KIB1-4"/>
    <property type="match status" value="1"/>
</dbReference>
<proteinExistence type="predicted"/>
<sequence length="191" mass="21158">MDGGGSVVSPLPVLVHDLGTLSHDSSQTQYSISTQSLTTANIAELRDHRCLETPQGWILALHPASLETFLWRPQDGHRIELPPLKGEEFPEHCKCLLSDTPGAASGCSVVVFDLDESQMWACKIGERKWDSYSYSLTMFLAGGVPREKNIAKCQLTWRYGTRSALLLSHIANSLWWFQGMESLLLSGRIVG</sequence>
<dbReference type="PANTHER" id="PTHR33127:SF45">
    <property type="entry name" value="OS05G0143700 PROTEIN"/>
    <property type="match status" value="1"/>
</dbReference>
<dbReference type="Gramene" id="KQK07583">
    <property type="protein sequence ID" value="KQK07583"/>
    <property type="gene ID" value="BRADI_2g36390v3"/>
</dbReference>
<feature type="domain" description="KIB1-4 beta-propeller" evidence="1">
    <location>
        <begin position="30"/>
        <end position="133"/>
    </location>
</feature>